<proteinExistence type="predicted"/>
<gene>
    <name evidence="2" type="ORF">COV74_04545</name>
</gene>
<dbReference type="PROSITE" id="PS51257">
    <property type="entry name" value="PROKAR_LIPOPROTEIN"/>
    <property type="match status" value="1"/>
</dbReference>
<keyword evidence="1" id="KW-0732">Signal</keyword>
<dbReference type="EMBL" id="PCVY01000043">
    <property type="protein sequence ID" value="PIQ86451.1"/>
    <property type="molecule type" value="Genomic_DNA"/>
</dbReference>
<comment type="caution">
    <text evidence="2">The sequence shown here is derived from an EMBL/GenBank/DDBJ whole genome shotgun (WGS) entry which is preliminary data.</text>
</comment>
<evidence type="ECO:0000256" key="1">
    <source>
        <dbReference type="SAM" id="SignalP"/>
    </source>
</evidence>
<reference evidence="2 3" key="1">
    <citation type="submission" date="2017-09" db="EMBL/GenBank/DDBJ databases">
        <title>Depth-based differentiation of microbial function through sediment-hosted aquifers and enrichment of novel symbionts in the deep terrestrial subsurface.</title>
        <authorList>
            <person name="Probst A.J."/>
            <person name="Ladd B."/>
            <person name="Jarett J.K."/>
            <person name="Geller-Mcgrath D.E."/>
            <person name="Sieber C.M."/>
            <person name="Emerson J.B."/>
            <person name="Anantharaman K."/>
            <person name="Thomas B.C."/>
            <person name="Malmstrom R."/>
            <person name="Stieglmeier M."/>
            <person name="Klingl A."/>
            <person name="Woyke T."/>
            <person name="Ryan C.M."/>
            <person name="Banfield J.F."/>
        </authorList>
    </citation>
    <scope>NUCLEOTIDE SEQUENCE [LARGE SCALE GENOMIC DNA]</scope>
    <source>
        <strain evidence="2">CG11_big_fil_rev_8_21_14_0_20_45_26</strain>
    </source>
</reference>
<accession>A0A2H0LQ24</accession>
<organism evidence="2 3">
    <name type="scientific">Candidatus Abzuiibacterium crystallinum</name>
    <dbReference type="NCBI Taxonomy" id="1974748"/>
    <lineage>
        <taxon>Bacteria</taxon>
        <taxon>Pseudomonadati</taxon>
        <taxon>Candidatus Omnitrophota</taxon>
        <taxon>Candidatus Abzuiibacterium</taxon>
    </lineage>
</organism>
<protein>
    <submittedName>
        <fullName evidence="2">Uncharacterized protein</fullName>
    </submittedName>
</protein>
<dbReference type="Proteomes" id="UP000230859">
    <property type="component" value="Unassembled WGS sequence"/>
</dbReference>
<evidence type="ECO:0000313" key="3">
    <source>
        <dbReference type="Proteomes" id="UP000230859"/>
    </source>
</evidence>
<evidence type="ECO:0000313" key="2">
    <source>
        <dbReference type="EMBL" id="PIQ86451.1"/>
    </source>
</evidence>
<name>A0A2H0LQ24_9BACT</name>
<feature type="chain" id="PRO_5013621387" evidence="1">
    <location>
        <begin position="31"/>
        <end position="125"/>
    </location>
</feature>
<feature type="signal peptide" evidence="1">
    <location>
        <begin position="1"/>
        <end position="30"/>
    </location>
</feature>
<dbReference type="AlphaFoldDB" id="A0A2H0LQ24"/>
<sequence length="125" mass="14032">MKGCSVMRSKLLRFLIYSMIVIGCAQLCWAAEKAAAPYEIGRGKVLRYYEERSGDWASYVLLKDPLGKEQKYYVNAVLTLVKRGPEVQKIGDVTGGDNIVVLYRMEGKKPLASMIQIEDLAHSMP</sequence>